<keyword evidence="8 20" id="KW-0479">Metal-binding</keyword>
<feature type="binding site" evidence="20">
    <location>
        <position position="42"/>
    </location>
    <ligand>
        <name>Mg(2+)</name>
        <dbReference type="ChEBI" id="CHEBI:18420"/>
        <label>2</label>
    </ligand>
</feature>
<feature type="binding site" evidence="19">
    <location>
        <position position="272"/>
    </location>
    <ligand>
        <name>Zn(2+)</name>
        <dbReference type="ChEBI" id="CHEBI:29105"/>
        <note>catalytic</note>
    </ligand>
</feature>
<dbReference type="UniPathway" id="UPA00275">
    <property type="reaction ID" value="UER00399"/>
</dbReference>
<evidence type="ECO:0000256" key="19">
    <source>
        <dbReference type="HAMAP-Rule" id="MF_00179"/>
    </source>
</evidence>
<evidence type="ECO:0000256" key="4">
    <source>
        <dbReference type="ARBA" id="ARBA00004904"/>
    </source>
</evidence>
<keyword evidence="15 20" id="KW-0456">Lyase</keyword>
<dbReference type="RefSeq" id="WP_106296760.1">
    <property type="nucleotide sequence ID" value="NZ_PVTI01000005.1"/>
</dbReference>
<comment type="function">
    <text evidence="2 20">Catalyzes the conversion of D-ribulose 5-phosphate to formate and 3,4-dihydroxy-2-butanone 4-phosphate.</text>
</comment>
<evidence type="ECO:0000256" key="11">
    <source>
        <dbReference type="ARBA" id="ARBA00022833"/>
    </source>
</evidence>
<dbReference type="InterPro" id="IPR036144">
    <property type="entry name" value="RibA-like_sf"/>
</dbReference>
<keyword evidence="13 19" id="KW-0342">GTP-binding</keyword>
<feature type="binding site" evidence="19">
    <location>
        <position position="367"/>
    </location>
    <ligand>
        <name>GTP</name>
        <dbReference type="ChEBI" id="CHEBI:37565"/>
    </ligand>
</feature>
<evidence type="ECO:0000256" key="2">
    <source>
        <dbReference type="ARBA" id="ARBA00002284"/>
    </source>
</evidence>
<comment type="caution">
    <text evidence="22">The sequence shown here is derived from an EMBL/GenBank/DDBJ whole genome shotgun (WGS) entry which is preliminary data.</text>
</comment>
<dbReference type="GO" id="GO:0008686">
    <property type="term" value="F:3,4-dihydroxy-2-butanone-4-phosphate synthase activity"/>
    <property type="evidence" value="ECO:0007669"/>
    <property type="project" value="UniProtKB-UniRule"/>
</dbReference>
<dbReference type="Gene3D" id="3.40.50.10990">
    <property type="entry name" value="GTP cyclohydrolase II"/>
    <property type="match status" value="1"/>
</dbReference>
<keyword evidence="12 20" id="KW-0460">Magnesium</keyword>
<dbReference type="Pfam" id="PF00925">
    <property type="entry name" value="GTP_cyclohydro2"/>
    <property type="match status" value="1"/>
</dbReference>
<keyword evidence="14 20" id="KW-0464">Manganese</keyword>
<evidence type="ECO:0000259" key="21">
    <source>
        <dbReference type="Pfam" id="PF00925"/>
    </source>
</evidence>
<dbReference type="GO" id="GO:0005829">
    <property type="term" value="C:cytosol"/>
    <property type="evidence" value="ECO:0007669"/>
    <property type="project" value="UniProtKB-ARBA"/>
</dbReference>
<feature type="binding site" evidence="19">
    <location>
        <position position="372"/>
    </location>
    <ligand>
        <name>GTP</name>
        <dbReference type="ChEBI" id="CHEBI:37565"/>
    </ligand>
</feature>
<dbReference type="GO" id="GO:0009231">
    <property type="term" value="P:riboflavin biosynthetic process"/>
    <property type="evidence" value="ECO:0007669"/>
    <property type="project" value="UniProtKB-UniRule"/>
</dbReference>
<feature type="binding site" evidence="19">
    <location>
        <begin position="310"/>
        <end position="312"/>
    </location>
    <ligand>
        <name>GTP</name>
        <dbReference type="ChEBI" id="CHEBI:37565"/>
    </ligand>
</feature>
<keyword evidence="10 19" id="KW-0378">Hydrolase</keyword>
<dbReference type="GO" id="GO:0030145">
    <property type="term" value="F:manganese ion binding"/>
    <property type="evidence" value="ECO:0007669"/>
    <property type="project" value="UniProtKB-UniRule"/>
</dbReference>
<comment type="pathway">
    <text evidence="4 20">Cofactor biosynthesis; riboflavin biosynthesis; 2-hydroxy-3-oxobutyl phosphate from D-ribulose 5-phosphate: step 1/1.</text>
</comment>
<feature type="binding site" evidence="19">
    <location>
        <position position="285"/>
    </location>
    <ligand>
        <name>Zn(2+)</name>
        <dbReference type="ChEBI" id="CHEBI:29105"/>
        <note>catalytic</note>
    </ligand>
</feature>
<feature type="binding site" evidence="19">
    <location>
        <position position="288"/>
    </location>
    <ligand>
        <name>GTP</name>
        <dbReference type="ChEBI" id="CHEBI:37565"/>
    </ligand>
</feature>
<evidence type="ECO:0000256" key="16">
    <source>
        <dbReference type="ARBA" id="ARBA00043932"/>
    </source>
</evidence>
<comment type="cofactor">
    <cofactor evidence="20">
        <name>Mg(2+)</name>
        <dbReference type="ChEBI" id="CHEBI:18420"/>
    </cofactor>
    <cofactor evidence="20">
        <name>Mn(2+)</name>
        <dbReference type="ChEBI" id="CHEBI:29035"/>
    </cofactor>
    <text evidence="20">Binds 2 divalent metal cations per subunit. Magnesium or manganese.</text>
</comment>
<evidence type="ECO:0000313" key="23">
    <source>
        <dbReference type="Proteomes" id="UP000237822"/>
    </source>
</evidence>
<keyword evidence="9 19" id="KW-0547">Nucleotide-binding</keyword>
<evidence type="ECO:0000256" key="3">
    <source>
        <dbReference type="ARBA" id="ARBA00004853"/>
    </source>
</evidence>
<keyword evidence="11 19" id="KW-0862">Zinc</keyword>
<dbReference type="InterPro" id="IPR017945">
    <property type="entry name" value="DHBP_synth_RibB-like_a/b_dom"/>
</dbReference>
<dbReference type="HAMAP" id="MF_00179">
    <property type="entry name" value="RibA"/>
    <property type="match status" value="1"/>
</dbReference>
<comment type="catalytic activity">
    <reaction evidence="17 19">
        <text>GTP + 4 H2O = 2,5-diamino-6-hydroxy-4-(5-phosphoribosylamino)-pyrimidine + formate + 2 phosphate + 3 H(+)</text>
        <dbReference type="Rhea" id="RHEA:23704"/>
        <dbReference type="ChEBI" id="CHEBI:15377"/>
        <dbReference type="ChEBI" id="CHEBI:15378"/>
        <dbReference type="ChEBI" id="CHEBI:15740"/>
        <dbReference type="ChEBI" id="CHEBI:37565"/>
        <dbReference type="ChEBI" id="CHEBI:43474"/>
        <dbReference type="ChEBI" id="CHEBI:58614"/>
        <dbReference type="EC" id="3.5.4.25"/>
    </reaction>
</comment>
<dbReference type="InterPro" id="IPR000926">
    <property type="entry name" value="RibA"/>
</dbReference>
<feature type="binding site" evidence="19">
    <location>
        <position position="332"/>
    </location>
    <ligand>
        <name>GTP</name>
        <dbReference type="ChEBI" id="CHEBI:37565"/>
    </ligand>
</feature>
<dbReference type="InterPro" id="IPR000422">
    <property type="entry name" value="DHBP_synthase_RibB"/>
</dbReference>
<dbReference type="OrthoDB" id="9793111at2"/>
<dbReference type="SUPFAM" id="SSF55821">
    <property type="entry name" value="YrdC/RibB"/>
    <property type="match status" value="1"/>
</dbReference>
<organism evidence="22 23">
    <name type="scientific">Knoellia remsis</name>
    <dbReference type="NCBI Taxonomy" id="407159"/>
    <lineage>
        <taxon>Bacteria</taxon>
        <taxon>Bacillati</taxon>
        <taxon>Actinomycetota</taxon>
        <taxon>Actinomycetes</taxon>
        <taxon>Micrococcales</taxon>
        <taxon>Intrasporangiaceae</taxon>
        <taxon>Knoellia</taxon>
    </lineage>
</organism>
<reference evidence="22 23" key="1">
    <citation type="submission" date="2018-03" db="EMBL/GenBank/DDBJ databases">
        <title>Genomic Encyclopedia of Archaeal and Bacterial Type Strains, Phase II (KMG-II): from individual species to whole genera.</title>
        <authorList>
            <person name="Goeker M."/>
        </authorList>
    </citation>
    <scope>NUCLEOTIDE SEQUENCE [LARGE SCALE GENOMIC DNA]</scope>
    <source>
        <strain evidence="22 23">ATCC BAA-1496</strain>
    </source>
</reference>
<feature type="active site" description="Proton acceptor" evidence="19">
    <location>
        <position position="344"/>
    </location>
</feature>
<dbReference type="CDD" id="cd00641">
    <property type="entry name" value="GTP_cyclohydro2"/>
    <property type="match status" value="1"/>
</dbReference>
<evidence type="ECO:0000256" key="20">
    <source>
        <dbReference type="HAMAP-Rule" id="MF_00180"/>
    </source>
</evidence>
<evidence type="ECO:0000256" key="13">
    <source>
        <dbReference type="ARBA" id="ARBA00023134"/>
    </source>
</evidence>
<dbReference type="AlphaFoldDB" id="A0A2T0UUH4"/>
<evidence type="ECO:0000256" key="1">
    <source>
        <dbReference type="ARBA" id="ARBA00000141"/>
    </source>
</evidence>
<comment type="cofactor">
    <cofactor evidence="19">
        <name>Zn(2+)</name>
        <dbReference type="ChEBI" id="CHEBI:29105"/>
    </cofactor>
    <text evidence="19">Binds 1 zinc ion per subunit.</text>
</comment>
<evidence type="ECO:0000256" key="10">
    <source>
        <dbReference type="ARBA" id="ARBA00022801"/>
    </source>
</evidence>
<keyword evidence="23" id="KW-1185">Reference proteome</keyword>
<accession>A0A2T0UUH4</accession>
<dbReference type="NCBIfam" id="NF001591">
    <property type="entry name" value="PRK00393.1"/>
    <property type="match status" value="1"/>
</dbReference>
<dbReference type="EC" id="4.1.99.12" evidence="20"/>
<dbReference type="NCBIfam" id="TIGR00506">
    <property type="entry name" value="ribB"/>
    <property type="match status" value="1"/>
</dbReference>
<evidence type="ECO:0000256" key="14">
    <source>
        <dbReference type="ARBA" id="ARBA00023211"/>
    </source>
</evidence>
<evidence type="ECO:0000256" key="7">
    <source>
        <dbReference type="ARBA" id="ARBA00022619"/>
    </source>
</evidence>
<feature type="binding site" evidence="19">
    <location>
        <position position="283"/>
    </location>
    <ligand>
        <name>Zn(2+)</name>
        <dbReference type="ChEBI" id="CHEBI:29105"/>
        <note>catalytic</note>
    </ligand>
</feature>
<comment type="subunit">
    <text evidence="6 20">Homodimer.</text>
</comment>
<dbReference type="InterPro" id="IPR032677">
    <property type="entry name" value="GTP_cyclohydro_II"/>
</dbReference>
<evidence type="ECO:0000256" key="12">
    <source>
        <dbReference type="ARBA" id="ARBA00022842"/>
    </source>
</evidence>
<evidence type="ECO:0000256" key="8">
    <source>
        <dbReference type="ARBA" id="ARBA00022723"/>
    </source>
</evidence>
<comment type="function">
    <text evidence="16 19">Catalyzes the conversion of GTP to 2,5-diamino-6-ribosylamino-4(3H)-pyrimidinone 5'-phosphate (DARP), formate and pyrophosphate.</text>
</comment>
<comment type="similarity">
    <text evidence="18 20">Belongs to the DHBP synthase family.</text>
</comment>
<dbReference type="PANTHER" id="PTHR21327:SF18">
    <property type="entry name" value="3,4-DIHYDROXY-2-BUTANONE 4-PHOSPHATE SYNTHASE"/>
    <property type="match status" value="1"/>
</dbReference>
<feature type="binding site" evidence="20">
    <location>
        <begin position="154"/>
        <end position="158"/>
    </location>
    <ligand>
        <name>D-ribulose 5-phosphate</name>
        <dbReference type="ChEBI" id="CHEBI:58121"/>
    </ligand>
</feature>
<evidence type="ECO:0000256" key="17">
    <source>
        <dbReference type="ARBA" id="ARBA00049295"/>
    </source>
</evidence>
<dbReference type="HAMAP" id="MF_00180">
    <property type="entry name" value="RibB"/>
    <property type="match status" value="1"/>
</dbReference>
<feature type="binding site" evidence="19">
    <location>
        <begin position="267"/>
        <end position="271"/>
    </location>
    <ligand>
        <name>GTP</name>
        <dbReference type="ChEBI" id="CHEBI:37565"/>
    </ligand>
</feature>
<evidence type="ECO:0000256" key="15">
    <source>
        <dbReference type="ARBA" id="ARBA00023239"/>
    </source>
</evidence>
<evidence type="ECO:0000256" key="18">
    <source>
        <dbReference type="ARBA" id="ARBA00060730"/>
    </source>
</evidence>
<dbReference type="SUPFAM" id="SSF142695">
    <property type="entry name" value="RibA-like"/>
    <property type="match status" value="1"/>
</dbReference>
<feature type="binding site" evidence="20">
    <location>
        <position position="46"/>
    </location>
    <ligand>
        <name>D-ribulose 5-phosphate</name>
        <dbReference type="ChEBI" id="CHEBI:58121"/>
    </ligand>
</feature>
<feature type="domain" description="GTP cyclohydrolase II" evidence="21">
    <location>
        <begin position="223"/>
        <end position="385"/>
    </location>
</feature>
<feature type="binding site" evidence="20">
    <location>
        <position position="42"/>
    </location>
    <ligand>
        <name>Mg(2+)</name>
        <dbReference type="ChEBI" id="CHEBI:18420"/>
        <label>1</label>
    </ligand>
</feature>
<dbReference type="Pfam" id="PF00926">
    <property type="entry name" value="DHBP_synthase"/>
    <property type="match status" value="1"/>
</dbReference>
<feature type="active site" description="Nucleophile" evidence="19">
    <location>
        <position position="346"/>
    </location>
</feature>
<comment type="similarity">
    <text evidence="19">Belongs to the GTP cyclohydrolase II family.</text>
</comment>
<dbReference type="Proteomes" id="UP000237822">
    <property type="component" value="Unassembled WGS sequence"/>
</dbReference>
<comment type="pathway">
    <text evidence="3 19">Cofactor biosynthesis; riboflavin biosynthesis; 5-amino-6-(D-ribitylamino)uracil from GTP: step 1/4.</text>
</comment>
<dbReference type="Gene3D" id="3.90.870.10">
    <property type="entry name" value="DHBP synthase"/>
    <property type="match status" value="1"/>
</dbReference>
<dbReference type="PIRSF" id="PIRSF001259">
    <property type="entry name" value="RibA"/>
    <property type="match status" value="1"/>
</dbReference>
<feature type="binding site" evidence="20">
    <location>
        <position position="157"/>
    </location>
    <ligand>
        <name>Mg(2+)</name>
        <dbReference type="ChEBI" id="CHEBI:18420"/>
        <label>2</label>
    </ligand>
</feature>
<sequence length="429" mass="45138">MTAPATPSTPTTAPGALSTVDDALDALRAGRPVLVLDDEDRENEGDVVLAAQTLTDAWMAWTIRHSSGYVCAPVPAELADRLDLPPMVRENEDRLRTAYTVTVDAATGVSTGISAADRAHTVRTLADPATTATDLVRPGHVVPLRARSGGVLARRGHTEAAVDLCRLAGLEPVGAIAELTHDDGTMMRTPAVLELGAAHDLPVVTIEQLVAHRQRHDRVLRHATTTLPTADGTFTVHAYRDALTGDEHLALVSPRGLLADAGPVLARLHSECLTGDVLGSARCDCGPQLRRAQARIAREGGVVVYVRGHEGRGVGLADKIAAYAVQDTGADTVAAQEALGLPVDARDYAAATAILHDLGVSDVRLMTNNPAKVEGVRAAGIAVSGVERHQVAPVATNAAYLRAKRDRLGHDLVLDASDEPRRSTHEVSA</sequence>
<dbReference type="GO" id="GO:0005525">
    <property type="term" value="F:GTP binding"/>
    <property type="evidence" value="ECO:0007669"/>
    <property type="project" value="UniProtKB-KW"/>
</dbReference>
<dbReference type="GO" id="GO:0003935">
    <property type="term" value="F:GTP cyclohydrolase II activity"/>
    <property type="evidence" value="ECO:0007669"/>
    <property type="project" value="UniProtKB-UniRule"/>
</dbReference>
<dbReference type="GO" id="GO:0008270">
    <property type="term" value="F:zinc ion binding"/>
    <property type="evidence" value="ECO:0007669"/>
    <property type="project" value="UniProtKB-UniRule"/>
</dbReference>
<evidence type="ECO:0000256" key="6">
    <source>
        <dbReference type="ARBA" id="ARBA00011738"/>
    </source>
</evidence>
<gene>
    <name evidence="20" type="primary">ribB</name>
    <name evidence="19" type="synonym">ribA</name>
    <name evidence="22" type="ORF">BCF74_10554</name>
</gene>
<evidence type="ECO:0000313" key="22">
    <source>
        <dbReference type="EMBL" id="PRY61497.1"/>
    </source>
</evidence>
<evidence type="ECO:0000256" key="9">
    <source>
        <dbReference type="ARBA" id="ARBA00022741"/>
    </source>
</evidence>
<keyword evidence="7 20" id="KW-0686">Riboflavin biosynthesis</keyword>
<dbReference type="GO" id="GO:0000287">
    <property type="term" value="F:magnesium ion binding"/>
    <property type="evidence" value="ECO:0007669"/>
    <property type="project" value="UniProtKB-UniRule"/>
</dbReference>
<dbReference type="EMBL" id="PVTI01000005">
    <property type="protein sequence ID" value="PRY61497.1"/>
    <property type="molecule type" value="Genomic_DNA"/>
</dbReference>
<dbReference type="FunFam" id="3.90.870.10:FF:000002">
    <property type="entry name" value="3,4-dihydroxy-2-butanone 4-phosphate synthase"/>
    <property type="match status" value="1"/>
</dbReference>
<feature type="site" description="Essential for catalytic activity" evidence="20">
    <location>
        <position position="140"/>
    </location>
</feature>
<feature type="site" description="Essential for catalytic activity" evidence="20">
    <location>
        <position position="178"/>
    </location>
</feature>
<proteinExistence type="inferred from homology"/>
<dbReference type="EC" id="3.5.4.25" evidence="19"/>
<name>A0A2T0UUH4_9MICO</name>
<dbReference type="PANTHER" id="PTHR21327">
    <property type="entry name" value="GTP CYCLOHYDROLASE II-RELATED"/>
    <property type="match status" value="1"/>
</dbReference>
<protein>
    <recommendedName>
        <fullName evidence="19 20">Multifunctional fusion protein</fullName>
    </recommendedName>
    <domain>
        <recommendedName>
            <fullName evidence="19">GTP cyclohydrolase-2</fullName>
            <ecNumber evidence="19">3.5.4.25</ecNumber>
        </recommendedName>
        <alternativeName>
            <fullName evidence="19">GTP cyclohydrolase II</fullName>
        </alternativeName>
    </domain>
    <domain>
        <recommendedName>
            <fullName evidence="20">3,4-dihydroxy-2-butanone 4-phosphate synthase</fullName>
            <shortName evidence="20">DHBP synthase</shortName>
            <ecNumber evidence="20">4.1.99.12</ecNumber>
        </recommendedName>
    </domain>
</protein>
<feature type="binding site" evidence="20">
    <location>
        <begin position="41"/>
        <end position="42"/>
    </location>
    <ligand>
        <name>D-ribulose 5-phosphate</name>
        <dbReference type="ChEBI" id="CHEBI:58121"/>
    </ligand>
</feature>
<comment type="similarity">
    <text evidence="5">In the N-terminal section; belongs to the DHBP synthase family.</text>
</comment>
<comment type="catalytic activity">
    <reaction evidence="1 20">
        <text>D-ribulose 5-phosphate = (2S)-2-hydroxy-3-oxobutyl phosphate + formate + H(+)</text>
        <dbReference type="Rhea" id="RHEA:18457"/>
        <dbReference type="ChEBI" id="CHEBI:15378"/>
        <dbReference type="ChEBI" id="CHEBI:15740"/>
        <dbReference type="ChEBI" id="CHEBI:58121"/>
        <dbReference type="ChEBI" id="CHEBI:58830"/>
        <dbReference type="EC" id="4.1.99.12"/>
    </reaction>
</comment>
<dbReference type="FunFam" id="3.40.50.10990:FF:000001">
    <property type="entry name" value="Riboflavin biosynthesis protein RibBA"/>
    <property type="match status" value="1"/>
</dbReference>
<evidence type="ECO:0000256" key="5">
    <source>
        <dbReference type="ARBA" id="ARBA00005520"/>
    </source>
</evidence>